<dbReference type="Gene3D" id="2.60.120.200">
    <property type="match status" value="1"/>
</dbReference>
<dbReference type="CDD" id="cd00413">
    <property type="entry name" value="Glyco_hydrolase_16"/>
    <property type="match status" value="1"/>
</dbReference>
<dbReference type="EMBL" id="MU857711">
    <property type="protein sequence ID" value="KAK4245116.1"/>
    <property type="molecule type" value="Genomic_DNA"/>
</dbReference>
<dbReference type="GO" id="GO:0005975">
    <property type="term" value="P:carbohydrate metabolic process"/>
    <property type="evidence" value="ECO:0007669"/>
    <property type="project" value="InterPro"/>
</dbReference>
<accession>A0AAN7HCV1</accession>
<keyword evidence="1" id="KW-0732">Signal</keyword>
<keyword evidence="3" id="KW-0378">Hydrolase</keyword>
<keyword evidence="4" id="KW-1185">Reference proteome</keyword>
<sequence length="399" mass="44452">MLTDSAWGLAIVCAATSMAAVAQGAYTLTTDSKCDCYKTNATAANYFSHHEFFDFRSLHKYVNVTKPINDFDGNAEAPPTSPYFLRPEFTETWDIQNWDNKALMKEDEDVNDATMRMVNSPNNIYIEHDKQNPQTTHLTLRTVRHAKFQSAAEIESLSKGFQFLSVRMQARTTGAHGAVTAMFTYRDPPRVDDIVSVQEADLEILTRDPPTRVQYTNQPAWNETSDIPEATRNVTLPGGLRWTDWADYRMDWTPGASTWYVDGHEVARIKFQAPRDPLQVIFNAWSDGGSWSGRMPVGSEAFLQIRWVEMVYNNTDPDKQASAKASDGGCSKVCSIDETSELGRPVLLEGAANTLVAAVSACMVGRYGSGGEISPGANFLALHGRVKSKWPKIRNIRKS</sequence>
<gene>
    <name evidence="3" type="ORF">C7999DRAFT_43306</name>
</gene>
<evidence type="ECO:0000313" key="3">
    <source>
        <dbReference type="EMBL" id="KAK4245116.1"/>
    </source>
</evidence>
<dbReference type="InterPro" id="IPR000757">
    <property type="entry name" value="Beta-glucanase-like"/>
</dbReference>
<dbReference type="Proteomes" id="UP001303647">
    <property type="component" value="Unassembled WGS sequence"/>
</dbReference>
<proteinExistence type="predicted"/>
<protein>
    <submittedName>
        <fullName evidence="3">Glycoside hydrolase</fullName>
    </submittedName>
</protein>
<reference evidence="3" key="1">
    <citation type="journal article" date="2023" name="Mol. Phylogenet. Evol.">
        <title>Genome-scale phylogeny and comparative genomics of the fungal order Sordariales.</title>
        <authorList>
            <person name="Hensen N."/>
            <person name="Bonometti L."/>
            <person name="Westerberg I."/>
            <person name="Brannstrom I.O."/>
            <person name="Guillou S."/>
            <person name="Cros-Aarteil S."/>
            <person name="Calhoun S."/>
            <person name="Haridas S."/>
            <person name="Kuo A."/>
            <person name="Mondo S."/>
            <person name="Pangilinan J."/>
            <person name="Riley R."/>
            <person name="LaButti K."/>
            <person name="Andreopoulos B."/>
            <person name="Lipzen A."/>
            <person name="Chen C."/>
            <person name="Yan M."/>
            <person name="Daum C."/>
            <person name="Ng V."/>
            <person name="Clum A."/>
            <person name="Steindorff A."/>
            <person name="Ohm R.A."/>
            <person name="Martin F."/>
            <person name="Silar P."/>
            <person name="Natvig D.O."/>
            <person name="Lalanne C."/>
            <person name="Gautier V."/>
            <person name="Ament-Velasquez S.L."/>
            <person name="Kruys A."/>
            <person name="Hutchinson M.I."/>
            <person name="Powell A.J."/>
            <person name="Barry K."/>
            <person name="Miller A.N."/>
            <person name="Grigoriev I.V."/>
            <person name="Debuchy R."/>
            <person name="Gladieux P."/>
            <person name="Hiltunen Thoren M."/>
            <person name="Johannesson H."/>
        </authorList>
    </citation>
    <scope>NUCLEOTIDE SEQUENCE</scope>
    <source>
        <strain evidence="3">CBS 359.72</strain>
    </source>
</reference>
<organism evidence="3 4">
    <name type="scientific">Corynascus novoguineensis</name>
    <dbReference type="NCBI Taxonomy" id="1126955"/>
    <lineage>
        <taxon>Eukaryota</taxon>
        <taxon>Fungi</taxon>
        <taxon>Dikarya</taxon>
        <taxon>Ascomycota</taxon>
        <taxon>Pezizomycotina</taxon>
        <taxon>Sordariomycetes</taxon>
        <taxon>Sordariomycetidae</taxon>
        <taxon>Sordariales</taxon>
        <taxon>Chaetomiaceae</taxon>
        <taxon>Corynascus</taxon>
    </lineage>
</organism>
<feature type="chain" id="PRO_5043003623" evidence="1">
    <location>
        <begin position="25"/>
        <end position="399"/>
    </location>
</feature>
<dbReference type="PANTHER" id="PTHR38121">
    <property type="entry name" value="GH16 DOMAIN-CONTAINING PROTEIN"/>
    <property type="match status" value="1"/>
</dbReference>
<feature type="signal peptide" evidence="1">
    <location>
        <begin position="1"/>
        <end position="24"/>
    </location>
</feature>
<reference evidence="3" key="2">
    <citation type="submission" date="2023-05" db="EMBL/GenBank/DDBJ databases">
        <authorList>
            <consortium name="Lawrence Berkeley National Laboratory"/>
            <person name="Steindorff A."/>
            <person name="Hensen N."/>
            <person name="Bonometti L."/>
            <person name="Westerberg I."/>
            <person name="Brannstrom I.O."/>
            <person name="Guillou S."/>
            <person name="Cros-Aarteil S."/>
            <person name="Calhoun S."/>
            <person name="Haridas S."/>
            <person name="Kuo A."/>
            <person name="Mondo S."/>
            <person name="Pangilinan J."/>
            <person name="Riley R."/>
            <person name="Labutti K."/>
            <person name="Andreopoulos B."/>
            <person name="Lipzen A."/>
            <person name="Chen C."/>
            <person name="Yanf M."/>
            <person name="Daum C."/>
            <person name="Ng V."/>
            <person name="Clum A."/>
            <person name="Ohm R."/>
            <person name="Martin F."/>
            <person name="Silar P."/>
            <person name="Natvig D."/>
            <person name="Lalanne C."/>
            <person name="Gautier V."/>
            <person name="Ament-Velasquez S.L."/>
            <person name="Kruys A."/>
            <person name="Hutchinson M.I."/>
            <person name="Powell A.J."/>
            <person name="Barry K."/>
            <person name="Miller A.N."/>
            <person name="Grigoriev I.V."/>
            <person name="Debuchy R."/>
            <person name="Gladieux P."/>
            <person name="Thoren M.H."/>
            <person name="Johannesson H."/>
        </authorList>
    </citation>
    <scope>NUCLEOTIDE SEQUENCE</scope>
    <source>
        <strain evidence="3">CBS 359.72</strain>
    </source>
</reference>
<dbReference type="PROSITE" id="PS51762">
    <property type="entry name" value="GH16_2"/>
    <property type="match status" value="1"/>
</dbReference>
<dbReference type="AlphaFoldDB" id="A0AAN7HCV1"/>
<comment type="caution">
    <text evidence="3">The sequence shown here is derived from an EMBL/GenBank/DDBJ whole genome shotgun (WGS) entry which is preliminary data.</text>
</comment>
<feature type="domain" description="GH16" evidence="2">
    <location>
        <begin position="59"/>
        <end position="316"/>
    </location>
</feature>
<evidence type="ECO:0000259" key="2">
    <source>
        <dbReference type="PROSITE" id="PS51762"/>
    </source>
</evidence>
<dbReference type="SUPFAM" id="SSF49899">
    <property type="entry name" value="Concanavalin A-like lectins/glucanases"/>
    <property type="match status" value="1"/>
</dbReference>
<evidence type="ECO:0000256" key="1">
    <source>
        <dbReference type="SAM" id="SignalP"/>
    </source>
</evidence>
<dbReference type="InterPro" id="IPR013320">
    <property type="entry name" value="ConA-like_dom_sf"/>
</dbReference>
<dbReference type="Pfam" id="PF00722">
    <property type="entry name" value="Glyco_hydro_16"/>
    <property type="match status" value="1"/>
</dbReference>
<dbReference type="PANTHER" id="PTHR38121:SF4">
    <property type="entry name" value="GH16 DOMAIN-CONTAINING PROTEIN-RELATED"/>
    <property type="match status" value="1"/>
</dbReference>
<name>A0AAN7HCV1_9PEZI</name>
<dbReference type="GO" id="GO:0004553">
    <property type="term" value="F:hydrolase activity, hydrolyzing O-glycosyl compounds"/>
    <property type="evidence" value="ECO:0007669"/>
    <property type="project" value="InterPro"/>
</dbReference>
<evidence type="ECO:0000313" key="4">
    <source>
        <dbReference type="Proteomes" id="UP001303647"/>
    </source>
</evidence>